<comment type="caution">
    <text evidence="2">The sequence shown here is derived from an EMBL/GenBank/DDBJ whole genome shotgun (WGS) entry which is preliminary data.</text>
</comment>
<accession>A0ABM9GW15</accession>
<gene>
    <name evidence="2" type="ORF">SGL43_02592</name>
</gene>
<name>A0ABM9GW15_STRGL</name>
<organism evidence="2 3">
    <name type="scientific">Streptomyces globisporus</name>
    <dbReference type="NCBI Taxonomy" id="1908"/>
    <lineage>
        <taxon>Bacteria</taxon>
        <taxon>Bacillati</taxon>
        <taxon>Actinomycetota</taxon>
        <taxon>Actinomycetes</taxon>
        <taxon>Kitasatosporales</taxon>
        <taxon>Streptomycetaceae</taxon>
        <taxon>Streptomyces</taxon>
    </lineage>
</organism>
<dbReference type="EMBL" id="CAKXYP010000006">
    <property type="protein sequence ID" value="CAH9415574.1"/>
    <property type="molecule type" value="Genomic_DNA"/>
</dbReference>
<dbReference type="Proteomes" id="UP001154015">
    <property type="component" value="Unassembled WGS sequence"/>
</dbReference>
<reference evidence="2" key="1">
    <citation type="submission" date="2022-03" db="EMBL/GenBank/DDBJ databases">
        <authorList>
            <person name="Leyn A S."/>
        </authorList>
    </citation>
    <scope>NUCLEOTIDE SEQUENCE</scope>
    <source>
        <strain evidence="2">Streptomyces globisporus 4-3</strain>
    </source>
</reference>
<evidence type="ECO:0000313" key="3">
    <source>
        <dbReference type="Proteomes" id="UP001154015"/>
    </source>
</evidence>
<proteinExistence type="predicted"/>
<evidence type="ECO:0000313" key="2">
    <source>
        <dbReference type="EMBL" id="CAH9415574.1"/>
    </source>
</evidence>
<evidence type="ECO:0000256" key="1">
    <source>
        <dbReference type="SAM" id="MobiDB-lite"/>
    </source>
</evidence>
<keyword evidence="3" id="KW-1185">Reference proteome</keyword>
<sequence length="53" mass="6011">MDGDDDAEEWWLHVLVNRGRVRGSPALTRTGERGPSVPRLRDYARLPCPPELP</sequence>
<protein>
    <submittedName>
        <fullName evidence="2">Uncharacterized protein</fullName>
    </submittedName>
</protein>
<feature type="region of interest" description="Disordered" evidence="1">
    <location>
        <begin position="24"/>
        <end position="53"/>
    </location>
</feature>